<dbReference type="InterPro" id="IPR043502">
    <property type="entry name" value="DNA/RNA_pol_sf"/>
</dbReference>
<dbReference type="AlphaFoldDB" id="Q31A85"/>
<feature type="domain" description="Reverse transcriptase" evidence="11">
    <location>
        <begin position="175"/>
        <end position="415"/>
    </location>
</feature>
<keyword evidence="5" id="KW-0460">Magnesium</keyword>
<dbReference type="PROSITE" id="PS50878">
    <property type="entry name" value="RT_POL"/>
    <property type="match status" value="1"/>
</dbReference>
<evidence type="ECO:0000256" key="2">
    <source>
        <dbReference type="ARBA" id="ARBA00022679"/>
    </source>
</evidence>
<dbReference type="Pfam" id="PF00078">
    <property type="entry name" value="RVT_1"/>
    <property type="match status" value="1"/>
</dbReference>
<dbReference type="PRINTS" id="PR00866">
    <property type="entry name" value="RNADNAPOLMS"/>
</dbReference>
<accession>Q31A85</accession>
<dbReference type="GO" id="GO:0003723">
    <property type="term" value="F:RNA binding"/>
    <property type="evidence" value="ECO:0007669"/>
    <property type="project" value="InterPro"/>
</dbReference>
<keyword evidence="10" id="KW-0175">Coiled coil</keyword>
<evidence type="ECO:0000256" key="7">
    <source>
        <dbReference type="ARBA" id="ARBA00023118"/>
    </source>
</evidence>
<gene>
    <name evidence="12" type="ordered locus">PMT9312_1151</name>
</gene>
<evidence type="ECO:0000256" key="6">
    <source>
        <dbReference type="ARBA" id="ARBA00022918"/>
    </source>
</evidence>
<comment type="similarity">
    <text evidence="8">Belongs to the bacterial reverse transcriptase family.</text>
</comment>
<keyword evidence="2 12" id="KW-0808">Transferase</keyword>
<dbReference type="HOGENOM" id="CLU_028398_4_0_3"/>
<dbReference type="GO" id="GO:0003964">
    <property type="term" value="F:RNA-directed DNA polymerase activity"/>
    <property type="evidence" value="ECO:0007669"/>
    <property type="project" value="UniProtKB-KW"/>
</dbReference>
<evidence type="ECO:0000256" key="5">
    <source>
        <dbReference type="ARBA" id="ARBA00022842"/>
    </source>
</evidence>
<evidence type="ECO:0000256" key="9">
    <source>
        <dbReference type="ARBA" id="ARBA00048173"/>
    </source>
</evidence>
<keyword evidence="6 12" id="KW-0695">RNA-directed DNA polymerase</keyword>
<dbReference type="STRING" id="74546.PMT9312_1151"/>
<evidence type="ECO:0000313" key="13">
    <source>
        <dbReference type="Proteomes" id="UP000002715"/>
    </source>
</evidence>
<reference evidence="13" key="1">
    <citation type="submission" date="2005-07" db="EMBL/GenBank/DDBJ databases">
        <title>Complete sequence of Prochlorococcus marinus str. MIT 9312.</title>
        <authorList>
            <consortium name="US DOE Joint Genome Institute"/>
            <person name="Copeland A."/>
            <person name="Lucas S."/>
            <person name="Lapidus A."/>
            <person name="Barry K."/>
            <person name="Detter J.C."/>
            <person name="Glavina T."/>
            <person name="Hammon N."/>
            <person name="Israni S."/>
            <person name="Pitluck S."/>
            <person name="Thiel J."/>
            <person name="Schmutz J."/>
            <person name="Larimer F."/>
            <person name="Land M."/>
            <person name="Kyrpides N."/>
            <person name="Lykidis A."/>
            <person name="Richardson P."/>
        </authorList>
    </citation>
    <scope>NUCLEOTIDE SEQUENCE [LARGE SCALE GENOMIC DNA]</scope>
    <source>
        <strain evidence="13">MIT 9312</strain>
    </source>
</reference>
<dbReference type="InterPro" id="IPR051083">
    <property type="entry name" value="GrpII_Intron_Splice-Mob/Def"/>
</dbReference>
<dbReference type="InterPro" id="IPR043128">
    <property type="entry name" value="Rev_trsase/Diguanyl_cyclase"/>
</dbReference>
<dbReference type="Gene3D" id="3.30.70.270">
    <property type="match status" value="1"/>
</dbReference>
<keyword evidence="4" id="KW-0479">Metal-binding</keyword>
<evidence type="ECO:0000259" key="11">
    <source>
        <dbReference type="PROSITE" id="PS50878"/>
    </source>
</evidence>
<proteinExistence type="inferred from homology"/>
<dbReference type="eggNOG" id="COG3344">
    <property type="taxonomic scope" value="Bacteria"/>
</dbReference>
<dbReference type="InterPro" id="IPR000477">
    <property type="entry name" value="RT_dom"/>
</dbReference>
<dbReference type="GO" id="GO:0046872">
    <property type="term" value="F:metal ion binding"/>
    <property type="evidence" value="ECO:0007669"/>
    <property type="project" value="UniProtKB-KW"/>
</dbReference>
<sequence>MSEQDADQSNSLNNQWKKRLQEIGQGAFEFEEMLRLGFIDLDTIKRFDKEMTIEESKEVFEQLTKTSAILSEVDKEINSINRIEELLAEIRSRRIKRVKEAAKEKKIKKQEEKIKRSKEIKERKINSPTFLGRGVSNRLSFEKVKKVDFKSNKIPELNSFVDVANALEVTPSKLQWLIYERGASNIDHYLRYEIPKKSGGKRLISSPKKDMKKAQKWILENILINLDVDKAAMAFQKGLSIIDNASLHVKSKIIVRIDIKDFFPTITFPRVRGFFESLGYNPGVATVFALICTDSPKVILKQEAIDGDKNNKDYPHFIAISERSLPQGACTSPSLANLICRKIDSRLNGYSSKSGWKYSRYADDLIFSTTSEDSYPHRLIKSISSIISEEGFKVNQSKTRLMRAPNRQTVTGLVVNNEVTLSRRDLKRMRAFFHQCSSKGLDFMSEKIGKDALSVARGYISYVEMVSPTIAEKFLSTNSWIK</sequence>
<feature type="coiled-coil region" evidence="10">
    <location>
        <begin position="73"/>
        <end position="127"/>
    </location>
</feature>
<evidence type="ECO:0000256" key="3">
    <source>
        <dbReference type="ARBA" id="ARBA00022695"/>
    </source>
</evidence>
<dbReference type="RefSeq" id="WP_011376700.1">
    <property type="nucleotide sequence ID" value="NC_007577.1"/>
</dbReference>
<keyword evidence="3 12" id="KW-0548">Nucleotidyltransferase</keyword>
<protein>
    <recommendedName>
        <fullName evidence="1">RNA-directed DNA polymerase</fullName>
        <ecNumber evidence="1">2.7.7.49</ecNumber>
    </recommendedName>
</protein>
<evidence type="ECO:0000256" key="10">
    <source>
        <dbReference type="SAM" id="Coils"/>
    </source>
</evidence>
<dbReference type="OrthoDB" id="9788687at2"/>
<evidence type="ECO:0000256" key="4">
    <source>
        <dbReference type="ARBA" id="ARBA00022723"/>
    </source>
</evidence>
<evidence type="ECO:0000256" key="8">
    <source>
        <dbReference type="ARBA" id="ARBA00034120"/>
    </source>
</evidence>
<organism evidence="12 13">
    <name type="scientific">Prochlorococcus marinus (strain MIT 9312)</name>
    <dbReference type="NCBI Taxonomy" id="74546"/>
    <lineage>
        <taxon>Bacteria</taxon>
        <taxon>Bacillati</taxon>
        <taxon>Cyanobacteriota</taxon>
        <taxon>Cyanophyceae</taxon>
        <taxon>Synechococcales</taxon>
        <taxon>Prochlorococcaceae</taxon>
        <taxon>Prochlorococcus</taxon>
    </lineage>
</organism>
<dbReference type="PANTHER" id="PTHR34047:SF7">
    <property type="entry name" value="RNA-DIRECTED DNA POLYMERASE"/>
    <property type="match status" value="1"/>
</dbReference>
<dbReference type="CDD" id="cd03487">
    <property type="entry name" value="RT_Bac_retron_II"/>
    <property type="match status" value="1"/>
</dbReference>
<dbReference type="EC" id="2.7.7.49" evidence="1"/>
<dbReference type="InterPro" id="IPR000123">
    <property type="entry name" value="Reverse_transcriptase_msDNA"/>
</dbReference>
<evidence type="ECO:0000313" key="12">
    <source>
        <dbReference type="EMBL" id="ABB50210.1"/>
    </source>
</evidence>
<dbReference type="SUPFAM" id="SSF56672">
    <property type="entry name" value="DNA/RNA polymerases"/>
    <property type="match status" value="1"/>
</dbReference>
<name>Q31A85_PROM9</name>
<dbReference type="PANTHER" id="PTHR34047">
    <property type="entry name" value="NUCLEAR INTRON MATURASE 1, MITOCHONDRIAL-RELATED"/>
    <property type="match status" value="1"/>
</dbReference>
<dbReference type="EMBL" id="CP000111">
    <property type="protein sequence ID" value="ABB50210.1"/>
    <property type="molecule type" value="Genomic_DNA"/>
</dbReference>
<dbReference type="GO" id="GO:0051607">
    <property type="term" value="P:defense response to virus"/>
    <property type="evidence" value="ECO:0007669"/>
    <property type="project" value="UniProtKB-KW"/>
</dbReference>
<dbReference type="Proteomes" id="UP000002715">
    <property type="component" value="Chromosome"/>
</dbReference>
<keyword evidence="7" id="KW-0051">Antiviral defense</keyword>
<dbReference type="KEGG" id="pmi:PMT9312_1151"/>
<evidence type="ECO:0000256" key="1">
    <source>
        <dbReference type="ARBA" id="ARBA00012493"/>
    </source>
</evidence>
<comment type="catalytic activity">
    <reaction evidence="9">
        <text>DNA(n) + a 2'-deoxyribonucleoside 5'-triphosphate = DNA(n+1) + diphosphate</text>
        <dbReference type="Rhea" id="RHEA:22508"/>
        <dbReference type="Rhea" id="RHEA-COMP:17339"/>
        <dbReference type="Rhea" id="RHEA-COMP:17340"/>
        <dbReference type="ChEBI" id="CHEBI:33019"/>
        <dbReference type="ChEBI" id="CHEBI:61560"/>
        <dbReference type="ChEBI" id="CHEBI:173112"/>
        <dbReference type="EC" id="2.7.7.49"/>
    </reaction>
</comment>